<evidence type="ECO:0000313" key="3">
    <source>
        <dbReference type="Proteomes" id="UP000094043"/>
    </source>
</evidence>
<dbReference type="EMBL" id="CP143790">
    <property type="protein sequence ID" value="WVN90485.1"/>
    <property type="molecule type" value="Genomic_DNA"/>
</dbReference>
<proteinExistence type="predicted"/>
<reference evidence="2" key="3">
    <citation type="submission" date="2024-01" db="EMBL/GenBank/DDBJ databases">
        <authorList>
            <person name="Coelho M.A."/>
            <person name="David-Palma M."/>
            <person name="Shea T."/>
            <person name="Sun S."/>
            <person name="Cuomo C.A."/>
            <person name="Heitman J."/>
        </authorList>
    </citation>
    <scope>NUCLEOTIDE SEQUENCE</scope>
    <source>
        <strain evidence="2">CBS 7841</strain>
    </source>
</reference>
<protein>
    <submittedName>
        <fullName evidence="2">Uncharacterized protein</fullName>
    </submittedName>
</protein>
<organism evidence="2 3">
    <name type="scientific">Cryptococcus depauperatus CBS 7841</name>
    <dbReference type="NCBI Taxonomy" id="1295531"/>
    <lineage>
        <taxon>Eukaryota</taxon>
        <taxon>Fungi</taxon>
        <taxon>Dikarya</taxon>
        <taxon>Basidiomycota</taxon>
        <taxon>Agaricomycotina</taxon>
        <taxon>Tremellomycetes</taxon>
        <taxon>Tremellales</taxon>
        <taxon>Cryptococcaceae</taxon>
        <taxon>Cryptococcus</taxon>
    </lineage>
</organism>
<name>A0AAJ8JXZ5_9TREE</name>
<evidence type="ECO:0000313" key="2">
    <source>
        <dbReference type="EMBL" id="WVN90485.1"/>
    </source>
</evidence>
<dbReference type="GeneID" id="91089930"/>
<dbReference type="Proteomes" id="UP000094043">
    <property type="component" value="Chromosome 7"/>
</dbReference>
<dbReference type="AlphaFoldDB" id="A0AAJ8JXZ5"/>
<keyword evidence="3" id="KW-1185">Reference proteome</keyword>
<dbReference type="RefSeq" id="XP_066071185.1">
    <property type="nucleotide sequence ID" value="XM_066215088.1"/>
</dbReference>
<gene>
    <name evidence="2" type="ORF">L203_105721</name>
</gene>
<sequence>MEIKLVQVVGSVKQTSFDPVQSLHNPLLDPTPLGGSPSLTSETLQGNDETLEVGEFMGGGQDLASVLDVNAIMEKRDMTFGGALLVGDYLQQPLKY</sequence>
<feature type="region of interest" description="Disordered" evidence="1">
    <location>
        <begin position="20"/>
        <end position="43"/>
    </location>
</feature>
<evidence type="ECO:0000256" key="1">
    <source>
        <dbReference type="SAM" id="MobiDB-lite"/>
    </source>
</evidence>
<reference evidence="2" key="2">
    <citation type="journal article" date="2022" name="Elife">
        <title>Obligate sexual reproduction of a homothallic fungus closely related to the Cryptococcus pathogenic species complex.</title>
        <authorList>
            <person name="Passer A.R."/>
            <person name="Clancey S.A."/>
            <person name="Shea T."/>
            <person name="David-Palma M."/>
            <person name="Averette A.F."/>
            <person name="Boekhout T."/>
            <person name="Porcel B.M."/>
            <person name="Nowrousian M."/>
            <person name="Cuomo C.A."/>
            <person name="Sun S."/>
            <person name="Heitman J."/>
            <person name="Coelho M.A."/>
        </authorList>
    </citation>
    <scope>NUCLEOTIDE SEQUENCE</scope>
    <source>
        <strain evidence="2">CBS 7841</strain>
    </source>
</reference>
<dbReference type="KEGG" id="cdep:91089930"/>
<reference evidence="2" key="1">
    <citation type="submission" date="2016-06" db="EMBL/GenBank/DDBJ databases">
        <authorList>
            <person name="Cuomo C."/>
            <person name="Litvintseva A."/>
            <person name="Heitman J."/>
            <person name="Chen Y."/>
            <person name="Sun S."/>
            <person name="Springer D."/>
            <person name="Dromer F."/>
            <person name="Young S."/>
            <person name="Zeng Q."/>
            <person name="Chapman S."/>
            <person name="Gujja S."/>
            <person name="Saif S."/>
            <person name="Birren B."/>
        </authorList>
    </citation>
    <scope>NUCLEOTIDE SEQUENCE</scope>
    <source>
        <strain evidence="2">CBS 7841</strain>
    </source>
</reference>
<accession>A0AAJ8JXZ5</accession>